<dbReference type="GO" id="GO:0000922">
    <property type="term" value="C:spindle pole"/>
    <property type="evidence" value="ECO:0007669"/>
    <property type="project" value="InterPro"/>
</dbReference>
<dbReference type="EMBL" id="CAJHNH020000922">
    <property type="protein sequence ID" value="CAG5120549.1"/>
    <property type="molecule type" value="Genomic_DNA"/>
</dbReference>
<evidence type="ECO:0000313" key="8">
    <source>
        <dbReference type="Proteomes" id="UP000678393"/>
    </source>
</evidence>
<feature type="non-terminal residue" evidence="7">
    <location>
        <position position="821"/>
    </location>
</feature>
<dbReference type="InterPro" id="IPR059169">
    <property type="entry name" value="GCP5_N_ext"/>
</dbReference>
<evidence type="ECO:0000313" key="7">
    <source>
        <dbReference type="EMBL" id="CAG5120549.1"/>
    </source>
</evidence>
<dbReference type="Proteomes" id="UP000678393">
    <property type="component" value="Unassembled WGS sequence"/>
</dbReference>
<comment type="caution">
    <text evidence="7">The sequence shown here is derived from an EMBL/GenBank/DDBJ whole genome shotgun (WGS) entry which is preliminary data.</text>
</comment>
<evidence type="ECO:0000256" key="1">
    <source>
        <dbReference type="ARBA" id="ARBA00022490"/>
    </source>
</evidence>
<dbReference type="GO" id="GO:0043015">
    <property type="term" value="F:gamma-tubulin binding"/>
    <property type="evidence" value="ECO:0007669"/>
    <property type="project" value="InterPro"/>
</dbReference>
<dbReference type="GO" id="GO:0051011">
    <property type="term" value="F:microtubule minus-end binding"/>
    <property type="evidence" value="ECO:0007669"/>
    <property type="project" value="TreeGrafter"/>
</dbReference>
<dbReference type="AlphaFoldDB" id="A0A8S3YUT3"/>
<keyword evidence="3 4" id="KW-0206">Cytoskeleton</keyword>
<feature type="compositionally biased region" description="Acidic residues" evidence="5">
    <location>
        <begin position="133"/>
        <end position="153"/>
    </location>
</feature>
<protein>
    <recommendedName>
        <fullName evidence="4">Gamma-tubulin complex component</fullName>
    </recommendedName>
</protein>
<dbReference type="GO" id="GO:0031122">
    <property type="term" value="P:cytoplasmic microtubule organization"/>
    <property type="evidence" value="ECO:0007669"/>
    <property type="project" value="TreeGrafter"/>
</dbReference>
<dbReference type="OrthoDB" id="66546at2759"/>
<gene>
    <name evidence="7" type="ORF">CUNI_LOCUS6107</name>
</gene>
<feature type="region of interest" description="Disordered" evidence="5">
    <location>
        <begin position="128"/>
        <end position="154"/>
    </location>
</feature>
<dbReference type="PANTHER" id="PTHR19302:SF33">
    <property type="entry name" value="GAMMA-TUBULIN COMPLEX COMPONENT 5"/>
    <property type="match status" value="1"/>
</dbReference>
<dbReference type="CDD" id="cd22572">
    <property type="entry name" value="GCP5_NTD"/>
    <property type="match status" value="1"/>
</dbReference>
<evidence type="ECO:0000256" key="2">
    <source>
        <dbReference type="ARBA" id="ARBA00022701"/>
    </source>
</evidence>
<dbReference type="GO" id="GO:0051321">
    <property type="term" value="P:meiotic cell cycle"/>
    <property type="evidence" value="ECO:0007669"/>
    <property type="project" value="TreeGrafter"/>
</dbReference>
<dbReference type="GO" id="GO:0005874">
    <property type="term" value="C:microtubule"/>
    <property type="evidence" value="ECO:0007669"/>
    <property type="project" value="UniProtKB-KW"/>
</dbReference>
<dbReference type="GO" id="GO:0007020">
    <property type="term" value="P:microtubule nucleation"/>
    <property type="evidence" value="ECO:0007669"/>
    <property type="project" value="InterPro"/>
</dbReference>
<organism evidence="7 8">
    <name type="scientific">Candidula unifasciata</name>
    <dbReference type="NCBI Taxonomy" id="100452"/>
    <lineage>
        <taxon>Eukaryota</taxon>
        <taxon>Metazoa</taxon>
        <taxon>Spiralia</taxon>
        <taxon>Lophotrochozoa</taxon>
        <taxon>Mollusca</taxon>
        <taxon>Gastropoda</taxon>
        <taxon>Heterobranchia</taxon>
        <taxon>Euthyneura</taxon>
        <taxon>Panpulmonata</taxon>
        <taxon>Eupulmonata</taxon>
        <taxon>Stylommatophora</taxon>
        <taxon>Helicina</taxon>
        <taxon>Helicoidea</taxon>
        <taxon>Geomitridae</taxon>
        <taxon>Candidula</taxon>
    </lineage>
</organism>
<keyword evidence="1 4" id="KW-0963">Cytoplasm</keyword>
<evidence type="ECO:0000256" key="3">
    <source>
        <dbReference type="ARBA" id="ARBA00023212"/>
    </source>
</evidence>
<dbReference type="PANTHER" id="PTHR19302">
    <property type="entry name" value="GAMMA TUBULIN COMPLEX PROTEIN"/>
    <property type="match status" value="1"/>
</dbReference>
<evidence type="ECO:0000256" key="5">
    <source>
        <dbReference type="SAM" id="MobiDB-lite"/>
    </source>
</evidence>
<dbReference type="InterPro" id="IPR007259">
    <property type="entry name" value="GCP"/>
</dbReference>
<dbReference type="Gene3D" id="1.20.120.1900">
    <property type="entry name" value="Gamma-tubulin complex, C-terminal domain"/>
    <property type="match status" value="1"/>
</dbReference>
<feature type="domain" description="Gamma tubulin complex component protein N-terminal" evidence="6">
    <location>
        <begin position="262"/>
        <end position="504"/>
    </location>
</feature>
<proteinExistence type="inferred from homology"/>
<dbReference type="InterPro" id="IPR041470">
    <property type="entry name" value="GCP_N"/>
</dbReference>
<reference evidence="7" key="1">
    <citation type="submission" date="2021-04" db="EMBL/GenBank/DDBJ databases">
        <authorList>
            <consortium name="Molecular Ecology Group"/>
        </authorList>
    </citation>
    <scope>NUCLEOTIDE SEQUENCE</scope>
</reference>
<sequence length="821" mass="93647">ESDENFRLCVSFADSNFKYHRYLSPDSHKIHRAIDGLCEKFEVHSQKQKAVDLKELTTLFLDQTGLDGKDTGKTDVHYALLSLILNLAESPTKKDFHRKKKDILPEKPDDFDWKNYLLDDEDLNIMSFASSDSETDEESLPDTYEDEDTDDDENNRKKLQQQLLAESDQVAHAFGVGDGDGFLPARSHDRGSDVLKVDTTDEYQQLAQILTVEYWKGKSKEEDVVGSHAASNLARDWKYYQSQINEFYTPQAGIVVTELQVVRETVWMLSGITELFIFKYDGKEFRLNPDVYVMHLTAESLESSLRPLMRKATQVCVLQSFVTDIVSQVCSSISSGEAQCVPQTYQAFTGSVSAFLADFKRQLHKIEKDVMKQERVMSLERLMFDLNPWLAKIQVVHGVYISGIASVASISDNDCSTNNCFRASLLLNVLYQAVFEADLTSLCDQESQACFLLQVLLKTSEPVIQIISDWINNGQLRDPAGEFIVQRNKKILSLNETFWEKAFVPNMKSPSEGLSLLDITLQKPGSQETLNRTTSKTTKNQTTHRKVSGSSSSTAKCDQPDVFLKLGPQFLQPILNDAVLTGKSMEMLETLGRMAEVLDVDCEIYERPPSLYELFIRDLRMKMGFVSEDRRPCSLIVTPVTASEKDTVVDRQLNVPGEKDTLLNINFATIFPDIDLKIEDNRKCKTDLLPELSNNDLPDLLRLCESCLYPHVRSRYKIVCSKLVQILKSEYHLMDCIHAMQRYYLMSSGEVAYDFYTHIFQKIMNREFWHSGSMLELYLHEAVAPRFPQDLSKLTVTVSTDVNQKEKRAINQTDCIQLKYK</sequence>
<evidence type="ECO:0000259" key="6">
    <source>
        <dbReference type="Pfam" id="PF17681"/>
    </source>
</evidence>
<accession>A0A8S3YUT3</accession>
<feature type="region of interest" description="Disordered" evidence="5">
    <location>
        <begin position="525"/>
        <end position="554"/>
    </location>
</feature>
<dbReference type="InterPro" id="IPR042241">
    <property type="entry name" value="GCP_C_sf"/>
</dbReference>
<dbReference type="GO" id="GO:0051225">
    <property type="term" value="P:spindle assembly"/>
    <property type="evidence" value="ECO:0007669"/>
    <property type="project" value="TreeGrafter"/>
</dbReference>
<dbReference type="Pfam" id="PF17681">
    <property type="entry name" value="GCP_N_terminal"/>
    <property type="match status" value="1"/>
</dbReference>
<dbReference type="GO" id="GO:0000278">
    <property type="term" value="P:mitotic cell cycle"/>
    <property type="evidence" value="ECO:0007669"/>
    <property type="project" value="TreeGrafter"/>
</dbReference>
<comment type="similarity">
    <text evidence="4">Belongs to the TUBGCP family.</text>
</comment>
<dbReference type="GO" id="GO:0000930">
    <property type="term" value="C:gamma-tubulin complex"/>
    <property type="evidence" value="ECO:0007669"/>
    <property type="project" value="TreeGrafter"/>
</dbReference>
<keyword evidence="2 4" id="KW-0493">Microtubule</keyword>
<evidence type="ECO:0000256" key="4">
    <source>
        <dbReference type="RuleBase" id="RU363050"/>
    </source>
</evidence>
<comment type="subcellular location">
    <subcellularLocation>
        <location evidence="4">Cytoplasm</location>
        <location evidence="4">Cytoskeleton</location>
        <location evidence="4">Microtubule organizing center</location>
    </subcellularLocation>
</comment>
<name>A0A8S3YUT3_9EUPU</name>
<feature type="non-terminal residue" evidence="7">
    <location>
        <position position="1"/>
    </location>
</feature>
<keyword evidence="8" id="KW-1185">Reference proteome</keyword>